<evidence type="ECO:0000256" key="10">
    <source>
        <dbReference type="ARBA" id="ARBA00023172"/>
    </source>
</evidence>
<dbReference type="RefSeq" id="WP_207692149.1">
    <property type="nucleotide sequence ID" value="NZ_CP061799.1"/>
</dbReference>
<keyword evidence="4" id="KW-0479">Metal-binding</keyword>
<dbReference type="EMBL" id="CP061799">
    <property type="protein sequence ID" value="QTA80504.1"/>
    <property type="molecule type" value="Genomic_DNA"/>
</dbReference>
<keyword evidence="7" id="KW-0378">Hydrolase</keyword>
<keyword evidence="8" id="KW-0460">Magnesium</keyword>
<organism evidence="12 13">
    <name type="scientific">Desulfonema limicola</name>
    <dbReference type="NCBI Taxonomy" id="45656"/>
    <lineage>
        <taxon>Bacteria</taxon>
        <taxon>Pseudomonadati</taxon>
        <taxon>Thermodesulfobacteriota</taxon>
        <taxon>Desulfobacteria</taxon>
        <taxon>Desulfobacterales</taxon>
        <taxon>Desulfococcaceae</taxon>
        <taxon>Desulfonema</taxon>
    </lineage>
</organism>
<keyword evidence="3" id="KW-0540">Nuclease</keyword>
<evidence type="ECO:0000256" key="4">
    <source>
        <dbReference type="ARBA" id="ARBA00022723"/>
    </source>
</evidence>
<dbReference type="CDD" id="cd16962">
    <property type="entry name" value="RuvC"/>
    <property type="match status" value="1"/>
</dbReference>
<gene>
    <name evidence="12" type="primary">ruvC</name>
    <name evidence="12" type="ORF">dnl_28090</name>
</gene>
<evidence type="ECO:0000256" key="3">
    <source>
        <dbReference type="ARBA" id="ARBA00022722"/>
    </source>
</evidence>
<dbReference type="GO" id="GO:0016787">
    <property type="term" value="F:hydrolase activity"/>
    <property type="evidence" value="ECO:0007669"/>
    <property type="project" value="UniProtKB-KW"/>
</dbReference>
<dbReference type="KEGG" id="dli:dnl_28090"/>
<keyword evidence="2" id="KW-0963">Cytoplasm</keyword>
<dbReference type="InterPro" id="IPR012337">
    <property type="entry name" value="RNaseH-like_sf"/>
</dbReference>
<evidence type="ECO:0000256" key="8">
    <source>
        <dbReference type="ARBA" id="ARBA00022842"/>
    </source>
</evidence>
<evidence type="ECO:0000256" key="2">
    <source>
        <dbReference type="ARBA" id="ARBA00022490"/>
    </source>
</evidence>
<proteinExistence type="inferred from homology"/>
<keyword evidence="9" id="KW-0238">DNA-binding</keyword>
<keyword evidence="13" id="KW-1185">Reference proteome</keyword>
<evidence type="ECO:0000256" key="9">
    <source>
        <dbReference type="ARBA" id="ARBA00023125"/>
    </source>
</evidence>
<evidence type="ECO:0000313" key="12">
    <source>
        <dbReference type="EMBL" id="QTA80504.1"/>
    </source>
</evidence>
<sequence length="160" mass="17489">MQKIIGIDPGLASTGVGLVWGNGLKVKGYSYGSIHTLKQNPVQERLGHIFSKLLMVLKNEKPDLMIVEEAFSLDKYPKSGITLGKVIGVILLAGFQADLIVKEVPVREAKQILTGNGNADKVQLEKSVRHTLKMTNPIRPFHASDALALALIGLYRFQSL</sequence>
<dbReference type="GO" id="GO:0006281">
    <property type="term" value="P:DNA repair"/>
    <property type="evidence" value="ECO:0007669"/>
    <property type="project" value="UniProtKB-KW"/>
</dbReference>
<dbReference type="SUPFAM" id="SSF53098">
    <property type="entry name" value="Ribonuclease H-like"/>
    <property type="match status" value="1"/>
</dbReference>
<evidence type="ECO:0000256" key="1">
    <source>
        <dbReference type="ARBA" id="ARBA00009518"/>
    </source>
</evidence>
<dbReference type="InterPro" id="IPR002176">
    <property type="entry name" value="X-over_junc_endoDNase_RuvC"/>
</dbReference>
<dbReference type="PRINTS" id="PR00696">
    <property type="entry name" value="RSOLVASERUVC"/>
</dbReference>
<evidence type="ECO:0000313" key="13">
    <source>
        <dbReference type="Proteomes" id="UP000663720"/>
    </source>
</evidence>
<protein>
    <submittedName>
        <fullName evidence="12">Crossover junction endodeoxyribonuclease</fullName>
    </submittedName>
</protein>
<dbReference type="GO" id="GO:0046872">
    <property type="term" value="F:metal ion binding"/>
    <property type="evidence" value="ECO:0007669"/>
    <property type="project" value="UniProtKB-KW"/>
</dbReference>
<dbReference type="GO" id="GO:0003677">
    <property type="term" value="F:DNA binding"/>
    <property type="evidence" value="ECO:0007669"/>
    <property type="project" value="UniProtKB-KW"/>
</dbReference>
<keyword evidence="10" id="KW-0233">DNA recombination</keyword>
<keyword evidence="5" id="KW-0255">Endonuclease</keyword>
<evidence type="ECO:0000256" key="5">
    <source>
        <dbReference type="ARBA" id="ARBA00022759"/>
    </source>
</evidence>
<dbReference type="AlphaFoldDB" id="A0A975GGQ5"/>
<dbReference type="Gene3D" id="3.30.420.10">
    <property type="entry name" value="Ribonuclease H-like superfamily/Ribonuclease H"/>
    <property type="match status" value="1"/>
</dbReference>
<evidence type="ECO:0000256" key="6">
    <source>
        <dbReference type="ARBA" id="ARBA00022763"/>
    </source>
</evidence>
<dbReference type="Pfam" id="PF02075">
    <property type="entry name" value="RuvC"/>
    <property type="match status" value="1"/>
</dbReference>
<dbReference type="PANTHER" id="PTHR30194:SF3">
    <property type="entry name" value="CROSSOVER JUNCTION ENDODEOXYRIBONUCLEASE RUVC"/>
    <property type="match status" value="1"/>
</dbReference>
<accession>A0A975GGQ5</accession>
<dbReference type="InterPro" id="IPR036397">
    <property type="entry name" value="RNaseH_sf"/>
</dbReference>
<comment type="similarity">
    <text evidence="1">Belongs to the RuvC family.</text>
</comment>
<dbReference type="Proteomes" id="UP000663720">
    <property type="component" value="Chromosome"/>
</dbReference>
<name>A0A975GGQ5_9BACT</name>
<reference evidence="12" key="1">
    <citation type="journal article" date="2021" name="Microb. Physiol.">
        <title>Proteogenomic Insights into the Physiology of Marine, Sulfate-Reducing, Filamentous Desulfonema limicola and Desulfonema magnum.</title>
        <authorList>
            <person name="Schnaars V."/>
            <person name="Wohlbrand L."/>
            <person name="Scheve S."/>
            <person name="Hinrichs C."/>
            <person name="Reinhardt R."/>
            <person name="Rabus R."/>
        </authorList>
    </citation>
    <scope>NUCLEOTIDE SEQUENCE</scope>
    <source>
        <strain evidence="12">5ac10</strain>
    </source>
</reference>
<dbReference type="PANTHER" id="PTHR30194">
    <property type="entry name" value="CROSSOVER JUNCTION ENDODEOXYRIBONUCLEASE RUVC"/>
    <property type="match status" value="1"/>
</dbReference>
<evidence type="ECO:0000256" key="7">
    <source>
        <dbReference type="ARBA" id="ARBA00022801"/>
    </source>
</evidence>
<dbReference type="GO" id="GO:0006310">
    <property type="term" value="P:DNA recombination"/>
    <property type="evidence" value="ECO:0007669"/>
    <property type="project" value="UniProtKB-KW"/>
</dbReference>
<dbReference type="GO" id="GO:0004520">
    <property type="term" value="F:DNA endonuclease activity"/>
    <property type="evidence" value="ECO:0007669"/>
    <property type="project" value="InterPro"/>
</dbReference>
<keyword evidence="6" id="KW-0227">DNA damage</keyword>
<keyword evidence="11" id="KW-0234">DNA repair</keyword>
<evidence type="ECO:0000256" key="11">
    <source>
        <dbReference type="ARBA" id="ARBA00023204"/>
    </source>
</evidence>